<feature type="transmembrane region" description="Helical" evidence="10">
    <location>
        <begin position="125"/>
        <end position="144"/>
    </location>
</feature>
<evidence type="ECO:0000256" key="9">
    <source>
        <dbReference type="ARBA" id="ARBA00023136"/>
    </source>
</evidence>
<evidence type="ECO:0000256" key="3">
    <source>
        <dbReference type="ARBA" id="ARBA00022692"/>
    </source>
</evidence>
<dbReference type="NCBIfam" id="TIGR01494">
    <property type="entry name" value="ATPase_P-type"/>
    <property type="match status" value="2"/>
</dbReference>
<dbReference type="Gene3D" id="3.40.1110.10">
    <property type="entry name" value="Calcium-transporting ATPase, cytoplasmic domain N"/>
    <property type="match status" value="1"/>
</dbReference>
<dbReference type="InterPro" id="IPR027256">
    <property type="entry name" value="P-typ_ATPase_IB"/>
</dbReference>
<evidence type="ECO:0000259" key="11">
    <source>
        <dbReference type="PROSITE" id="PS50846"/>
    </source>
</evidence>
<comment type="subcellular location">
    <subcellularLocation>
        <location evidence="10">Cell membrane</location>
    </subcellularLocation>
    <subcellularLocation>
        <location evidence="1">Endomembrane system</location>
        <topology evidence="1">Multi-pass membrane protein</topology>
    </subcellularLocation>
</comment>
<name>A0ABQ6Q6Z5_9BACT</name>
<dbReference type="Pfam" id="PF00403">
    <property type="entry name" value="HMA"/>
    <property type="match status" value="1"/>
</dbReference>
<dbReference type="CDD" id="cd00371">
    <property type="entry name" value="HMA"/>
    <property type="match status" value="1"/>
</dbReference>
<evidence type="ECO:0000256" key="7">
    <source>
        <dbReference type="ARBA" id="ARBA00022967"/>
    </source>
</evidence>
<dbReference type="SFLD" id="SFLDS00003">
    <property type="entry name" value="Haloacid_Dehalogenase"/>
    <property type="match status" value="1"/>
</dbReference>
<evidence type="ECO:0000256" key="4">
    <source>
        <dbReference type="ARBA" id="ARBA00022723"/>
    </source>
</evidence>
<comment type="caution">
    <text evidence="12">The sequence shown here is derived from an EMBL/GenBank/DDBJ whole genome shotgun (WGS) entry which is preliminary data.</text>
</comment>
<dbReference type="CDD" id="cd02094">
    <property type="entry name" value="P-type_ATPase_Cu-like"/>
    <property type="match status" value="1"/>
</dbReference>
<evidence type="ECO:0000313" key="13">
    <source>
        <dbReference type="Proteomes" id="UP001307705"/>
    </source>
</evidence>
<dbReference type="SFLD" id="SFLDG00002">
    <property type="entry name" value="C1.7:_P-type_atpase_like"/>
    <property type="match status" value="1"/>
</dbReference>
<dbReference type="PROSITE" id="PS01047">
    <property type="entry name" value="HMA_1"/>
    <property type="match status" value="1"/>
</dbReference>
<dbReference type="EMBL" id="BTPE01000018">
    <property type="protein sequence ID" value="GMQ35445.1"/>
    <property type="molecule type" value="Genomic_DNA"/>
</dbReference>
<dbReference type="InterPro" id="IPR044492">
    <property type="entry name" value="P_typ_ATPase_HD_dom"/>
</dbReference>
<feature type="transmembrane region" description="Helical" evidence="10">
    <location>
        <begin position="708"/>
        <end position="730"/>
    </location>
</feature>
<evidence type="ECO:0000256" key="5">
    <source>
        <dbReference type="ARBA" id="ARBA00022741"/>
    </source>
</evidence>
<keyword evidence="3 10" id="KW-0812">Transmembrane</keyword>
<dbReference type="InterPro" id="IPR059000">
    <property type="entry name" value="ATPase_P-type_domA"/>
</dbReference>
<feature type="transmembrane region" description="Helical" evidence="10">
    <location>
        <begin position="736"/>
        <end position="755"/>
    </location>
</feature>
<feature type="domain" description="HMA" evidence="11">
    <location>
        <begin position="11"/>
        <end position="76"/>
    </location>
</feature>
<protein>
    <submittedName>
        <fullName evidence="12">Heavy metal translocating P-type ATPase</fullName>
    </submittedName>
</protein>
<feature type="transmembrane region" description="Helical" evidence="10">
    <location>
        <begin position="156"/>
        <end position="179"/>
    </location>
</feature>
<evidence type="ECO:0000313" key="12">
    <source>
        <dbReference type="EMBL" id="GMQ35445.1"/>
    </source>
</evidence>
<dbReference type="InterPro" id="IPR006121">
    <property type="entry name" value="HMA_dom"/>
</dbReference>
<evidence type="ECO:0000256" key="1">
    <source>
        <dbReference type="ARBA" id="ARBA00004127"/>
    </source>
</evidence>
<feature type="transmembrane region" description="Helical" evidence="10">
    <location>
        <begin position="101"/>
        <end position="119"/>
    </location>
</feature>
<dbReference type="InterPro" id="IPR036163">
    <property type="entry name" value="HMA_dom_sf"/>
</dbReference>
<gene>
    <name evidence="12" type="ORF">Ataiwa_37180</name>
</gene>
<comment type="similarity">
    <text evidence="2 10">Belongs to the cation transport ATPase (P-type) (TC 3.A.3) family. Type IB subfamily.</text>
</comment>
<dbReference type="PROSITE" id="PS50846">
    <property type="entry name" value="HMA_2"/>
    <property type="match status" value="1"/>
</dbReference>
<dbReference type="Proteomes" id="UP001307705">
    <property type="component" value="Unassembled WGS sequence"/>
</dbReference>
<dbReference type="InterPro" id="IPR008250">
    <property type="entry name" value="ATPase_P-typ_transduc_dom_A_sf"/>
</dbReference>
<keyword evidence="9 10" id="KW-0472">Membrane</keyword>
<dbReference type="SUPFAM" id="SSF55008">
    <property type="entry name" value="HMA, heavy metal-associated domain"/>
    <property type="match status" value="1"/>
</dbReference>
<dbReference type="PRINTS" id="PR00943">
    <property type="entry name" value="CUATPASE"/>
</dbReference>
<dbReference type="SFLD" id="SFLDF00027">
    <property type="entry name" value="p-type_atpase"/>
    <property type="match status" value="1"/>
</dbReference>
<keyword evidence="10" id="KW-1003">Cell membrane</keyword>
<sequence>METAEQNQKTHKETFPVTGMTCAACASSVETILQYSDGVKSASVNFATNTVQVEYDDNTSPEKLNEALTDIGYGLVLNTKNVQEAVQEEQEKKFQAVKKQTIGAALLTLPVFILGMFFMEWVPGRWISLVLSIPVLFFFGKNFYLNAWKQARHGKANMDTLVALSTGIAFIFSVFNTLFPEFWHQRGIHPNVYFEAATVIIVFISFGKMLEEKAKSQTGTALKKLIGLQPKTLTRIQNGQTQEIKIEEVQLGDRILIKPGEKIPVDGKVLTGSSFLDESMISGEPIPVEKKAGDAVFAGTINQKGSLEIEAEKVGSSTLLSQIIQRVQEAQGSKAPVQKLVDKIAGIFVPVVMGIALLTFGAWMIWGGENAISHALLAAVSVLVIACPCALGLATPTAIMVGVGKGAENNILIRDAESLELGHQVNAIILDKTGTITEGKPTVVSWQWAEGSRQLAVGNVQTSLRATQEQSNLSDLREILLALESKSEHPLAEAVVKYLKTENVESTDLDHFESITARGVKGIKDGKTYFAGNQKLLQEQEILIPEDLKTTAKEWSEQAQTVIWFADEQKALAILGIQDQIKPSSKSAIEKLQKAGVEVYMLTGDNHQTAAAVAKQVGIQEFRAEVMPTDKSEFVKELQAKGKVVAMVGDGINDSEALAQADVSIAMGHGSDIAMDVAKITLITSDLEKIPQAFHLSHLTVNGIKQNLFWAFIYNLIGIPIAAGVLYPINGFLLDPMIAGAAMAFSSLSVVMNSLRLKNSKI</sequence>
<feature type="transmembrane region" description="Helical" evidence="10">
    <location>
        <begin position="191"/>
        <end position="210"/>
    </location>
</feature>
<dbReference type="NCBIfam" id="TIGR01525">
    <property type="entry name" value="ATPase-IB_hvy"/>
    <property type="match status" value="1"/>
</dbReference>
<organism evidence="12 13">
    <name type="scientific">Algoriphagus taiwanensis</name>
    <dbReference type="NCBI Taxonomy" id="1445656"/>
    <lineage>
        <taxon>Bacteria</taxon>
        <taxon>Pseudomonadati</taxon>
        <taxon>Bacteroidota</taxon>
        <taxon>Cytophagia</taxon>
        <taxon>Cytophagales</taxon>
        <taxon>Cyclobacteriaceae</taxon>
        <taxon>Algoriphagus</taxon>
    </lineage>
</organism>
<evidence type="ECO:0000256" key="6">
    <source>
        <dbReference type="ARBA" id="ARBA00022840"/>
    </source>
</evidence>
<dbReference type="InterPro" id="IPR023299">
    <property type="entry name" value="ATPase_P-typ_cyto_dom_N"/>
</dbReference>
<feature type="transmembrane region" description="Helical" evidence="10">
    <location>
        <begin position="372"/>
        <end position="395"/>
    </location>
</feature>
<dbReference type="PRINTS" id="PR00119">
    <property type="entry name" value="CATATPASE"/>
</dbReference>
<dbReference type="InterPro" id="IPR001757">
    <property type="entry name" value="P_typ_ATPase"/>
</dbReference>
<dbReference type="SUPFAM" id="SSF56784">
    <property type="entry name" value="HAD-like"/>
    <property type="match status" value="1"/>
</dbReference>
<dbReference type="RefSeq" id="WP_338230270.1">
    <property type="nucleotide sequence ID" value="NZ_BTPE01000018.1"/>
</dbReference>
<proteinExistence type="inferred from homology"/>
<reference evidence="12 13" key="1">
    <citation type="submission" date="2023-08" db="EMBL/GenBank/DDBJ databases">
        <title>Draft genome sequence of Algoriphagus taiwanensis.</title>
        <authorList>
            <person name="Takatani N."/>
            <person name="Hosokawa M."/>
            <person name="Sawabe T."/>
        </authorList>
    </citation>
    <scope>NUCLEOTIDE SEQUENCE [LARGE SCALE GENOMIC DNA]</scope>
    <source>
        <strain evidence="12 13">JCM 19755</strain>
    </source>
</reference>
<dbReference type="Gene3D" id="3.30.70.100">
    <property type="match status" value="1"/>
</dbReference>
<evidence type="ECO:0000256" key="8">
    <source>
        <dbReference type="ARBA" id="ARBA00022989"/>
    </source>
</evidence>
<dbReference type="SUPFAM" id="SSF81653">
    <property type="entry name" value="Calcium ATPase, transduction domain A"/>
    <property type="match status" value="1"/>
</dbReference>
<dbReference type="Pfam" id="PF00702">
    <property type="entry name" value="Hydrolase"/>
    <property type="match status" value="1"/>
</dbReference>
<dbReference type="InterPro" id="IPR023298">
    <property type="entry name" value="ATPase_P-typ_TM_dom_sf"/>
</dbReference>
<dbReference type="Pfam" id="PF00122">
    <property type="entry name" value="E1-E2_ATPase"/>
    <property type="match status" value="1"/>
</dbReference>
<keyword evidence="6 10" id="KW-0067">ATP-binding</keyword>
<keyword evidence="13" id="KW-1185">Reference proteome</keyword>
<dbReference type="InterPro" id="IPR023214">
    <property type="entry name" value="HAD_sf"/>
</dbReference>
<keyword evidence="8 10" id="KW-1133">Transmembrane helix</keyword>
<dbReference type="PROSITE" id="PS00154">
    <property type="entry name" value="ATPASE_E1_E2"/>
    <property type="match status" value="1"/>
</dbReference>
<dbReference type="SUPFAM" id="SSF81665">
    <property type="entry name" value="Calcium ATPase, transmembrane domain M"/>
    <property type="match status" value="1"/>
</dbReference>
<dbReference type="InterPro" id="IPR036412">
    <property type="entry name" value="HAD-like_sf"/>
</dbReference>
<dbReference type="InterPro" id="IPR017969">
    <property type="entry name" value="Heavy-metal-associated_CS"/>
</dbReference>
<dbReference type="InterPro" id="IPR018303">
    <property type="entry name" value="ATPase_P-typ_P_site"/>
</dbReference>
<accession>A0ABQ6Q6Z5</accession>
<keyword evidence="7" id="KW-1278">Translocase</keyword>
<feature type="transmembrane region" description="Helical" evidence="10">
    <location>
        <begin position="344"/>
        <end position="366"/>
    </location>
</feature>
<dbReference type="Gene3D" id="3.40.50.1000">
    <property type="entry name" value="HAD superfamily/HAD-like"/>
    <property type="match status" value="1"/>
</dbReference>
<keyword evidence="4 10" id="KW-0479">Metal-binding</keyword>
<evidence type="ECO:0000256" key="10">
    <source>
        <dbReference type="RuleBase" id="RU362081"/>
    </source>
</evidence>
<evidence type="ECO:0000256" key="2">
    <source>
        <dbReference type="ARBA" id="ARBA00006024"/>
    </source>
</evidence>
<dbReference type="PANTHER" id="PTHR43520">
    <property type="entry name" value="ATP7, ISOFORM B"/>
    <property type="match status" value="1"/>
</dbReference>
<keyword evidence="5 10" id="KW-0547">Nucleotide-binding</keyword>
<dbReference type="Gene3D" id="2.70.150.10">
    <property type="entry name" value="Calcium-transporting ATPase, cytoplasmic transduction domain A"/>
    <property type="match status" value="1"/>
</dbReference>
<dbReference type="PANTHER" id="PTHR43520:SF8">
    <property type="entry name" value="P-TYPE CU(+) TRANSPORTER"/>
    <property type="match status" value="1"/>
</dbReference>